<proteinExistence type="predicted"/>
<reference evidence="3" key="1">
    <citation type="submission" date="2016-10" db="EMBL/GenBank/DDBJ databases">
        <authorList>
            <person name="Varghese N."/>
            <person name="Submissions S."/>
        </authorList>
    </citation>
    <scope>NUCLEOTIDE SEQUENCE [LARGE SCALE GENOMIC DNA]</scope>
    <source>
        <strain evidence="3">DSM 28881</strain>
    </source>
</reference>
<dbReference type="Proteomes" id="UP000199559">
    <property type="component" value="Unassembled WGS sequence"/>
</dbReference>
<accession>A0A1I3SY84</accession>
<evidence type="ECO:0000313" key="2">
    <source>
        <dbReference type="EMBL" id="SFJ62829.1"/>
    </source>
</evidence>
<sequence length="209" mass="23566">MKHLLLTTILLFTITTSSASNKEIVAEVVFENLSDTPFDTGQFIISETNTKVLVTSTDSFNITLPKKGKYNFSFSTYNFISSISYPKKITKNKNVIYIRLIAKNNAFQNKYSLQKNLTKQDKLSDKDIADLIKSGSVNFIANGITDNISEEYIPFKKEYNIGFIIENCAIDQLAFGVAVENNKIISAFLSRTYGENWKNTLKNKPLGVK</sequence>
<name>A0A1I3SY84_9FLAO</name>
<evidence type="ECO:0000313" key="3">
    <source>
        <dbReference type="Proteomes" id="UP000199559"/>
    </source>
</evidence>
<dbReference type="RefSeq" id="WP_090842200.1">
    <property type="nucleotide sequence ID" value="NZ_FORM01000012.1"/>
</dbReference>
<protein>
    <submittedName>
        <fullName evidence="2">Uncharacterized protein</fullName>
    </submittedName>
</protein>
<organism evidence="2 3">
    <name type="scientific">Olleya namhaensis</name>
    <dbReference type="NCBI Taxonomy" id="1144750"/>
    <lineage>
        <taxon>Bacteria</taxon>
        <taxon>Pseudomonadati</taxon>
        <taxon>Bacteroidota</taxon>
        <taxon>Flavobacteriia</taxon>
        <taxon>Flavobacteriales</taxon>
        <taxon>Flavobacteriaceae</taxon>
    </lineage>
</organism>
<gene>
    <name evidence="2" type="ORF">SAMN05443431_11226</name>
</gene>
<feature type="signal peptide" evidence="1">
    <location>
        <begin position="1"/>
        <end position="19"/>
    </location>
</feature>
<dbReference type="STRING" id="1144750.SAMN05443431_11226"/>
<keyword evidence="1" id="KW-0732">Signal</keyword>
<dbReference type="EMBL" id="FORM01000012">
    <property type="protein sequence ID" value="SFJ62829.1"/>
    <property type="molecule type" value="Genomic_DNA"/>
</dbReference>
<evidence type="ECO:0000256" key="1">
    <source>
        <dbReference type="SAM" id="SignalP"/>
    </source>
</evidence>
<dbReference type="AlphaFoldDB" id="A0A1I3SY84"/>
<keyword evidence="3" id="KW-1185">Reference proteome</keyword>
<feature type="chain" id="PRO_5011687496" evidence="1">
    <location>
        <begin position="20"/>
        <end position="209"/>
    </location>
</feature>